<comment type="caution">
    <text evidence="1">The sequence shown here is derived from an EMBL/GenBank/DDBJ whole genome shotgun (WGS) entry which is preliminary data.</text>
</comment>
<evidence type="ECO:0000313" key="1">
    <source>
        <dbReference type="EMBL" id="RVW65653.1"/>
    </source>
</evidence>
<sequence length="109" mass="12184">MSSLGPVGLLCPFNSKLSVLSKIDSVEVHYDIVPIEVSWLFLEHGPCWFYALVHELGIQNWHGYSNQPKIMMAKGRLHLLRITPSSHALSQSWFLEISAILLNSILGVG</sequence>
<reference evidence="1 2" key="1">
    <citation type="journal article" date="2018" name="PLoS Genet.">
        <title>Population sequencing reveals clonal diversity and ancestral inbreeding in the grapevine cultivar Chardonnay.</title>
        <authorList>
            <person name="Roach M.J."/>
            <person name="Johnson D.L."/>
            <person name="Bohlmann J."/>
            <person name="van Vuuren H.J."/>
            <person name="Jones S.J."/>
            <person name="Pretorius I.S."/>
            <person name="Schmidt S.A."/>
            <person name="Borneman A.R."/>
        </authorList>
    </citation>
    <scope>NUCLEOTIDE SEQUENCE [LARGE SCALE GENOMIC DNA]</scope>
    <source>
        <strain evidence="2">cv. Chardonnay</strain>
        <tissue evidence="1">Leaf</tissue>
    </source>
</reference>
<evidence type="ECO:0000313" key="2">
    <source>
        <dbReference type="Proteomes" id="UP000288805"/>
    </source>
</evidence>
<organism evidence="1 2">
    <name type="scientific">Vitis vinifera</name>
    <name type="common">Grape</name>
    <dbReference type="NCBI Taxonomy" id="29760"/>
    <lineage>
        <taxon>Eukaryota</taxon>
        <taxon>Viridiplantae</taxon>
        <taxon>Streptophyta</taxon>
        <taxon>Embryophyta</taxon>
        <taxon>Tracheophyta</taxon>
        <taxon>Spermatophyta</taxon>
        <taxon>Magnoliopsida</taxon>
        <taxon>eudicotyledons</taxon>
        <taxon>Gunneridae</taxon>
        <taxon>Pentapetalae</taxon>
        <taxon>rosids</taxon>
        <taxon>Vitales</taxon>
        <taxon>Vitaceae</taxon>
        <taxon>Viteae</taxon>
        <taxon>Vitis</taxon>
    </lineage>
</organism>
<dbReference type="Proteomes" id="UP000288805">
    <property type="component" value="Unassembled WGS sequence"/>
</dbReference>
<accession>A0A438G0A6</accession>
<gene>
    <name evidence="1" type="ORF">CK203_033148</name>
</gene>
<name>A0A438G0A6_VITVI</name>
<protein>
    <submittedName>
        <fullName evidence="1">Uncharacterized protein</fullName>
    </submittedName>
</protein>
<dbReference type="EMBL" id="QGNW01000687">
    <property type="protein sequence ID" value="RVW65653.1"/>
    <property type="molecule type" value="Genomic_DNA"/>
</dbReference>
<proteinExistence type="predicted"/>
<dbReference type="AlphaFoldDB" id="A0A438G0A6"/>